<dbReference type="InterPro" id="IPR046050">
    <property type="entry name" value="DUF6008"/>
</dbReference>
<keyword evidence="2" id="KW-1133">Transmembrane helix</keyword>
<evidence type="ECO:0000256" key="2">
    <source>
        <dbReference type="SAM" id="Phobius"/>
    </source>
</evidence>
<dbReference type="Proteomes" id="UP000582974">
    <property type="component" value="Unassembled WGS sequence"/>
</dbReference>
<dbReference type="Pfam" id="PF19471">
    <property type="entry name" value="DUF6008"/>
    <property type="match status" value="1"/>
</dbReference>
<dbReference type="EMBL" id="JACCKD010000006">
    <property type="protein sequence ID" value="MBA0127164.1"/>
    <property type="molecule type" value="Genomic_DNA"/>
</dbReference>
<sequence>MGIPTPLWSVAAALLVLWAAAMWAAVAILARANRGPVRPWLYRASAGVIILGVLGQLGHVQEHIAQVAYWTAHPNSPAWMTPWGDGLAAALGRVDPAEPSLGMEILHLTGNVIFLAGLAGIMLITRRALRSRSRTWARMGVWMQGIHGVEHLVLTLSVALGAGQAIGLSTWFGLLDPGPGLWTYRIWWHFIANIVGTVVFGIALFHLWRERREIADSYRAPAEPASQAPRRRREPQPS</sequence>
<evidence type="ECO:0000313" key="3">
    <source>
        <dbReference type="EMBL" id="MBA0127164.1"/>
    </source>
</evidence>
<keyword evidence="2" id="KW-0472">Membrane</keyword>
<feature type="transmembrane region" description="Helical" evidence="2">
    <location>
        <begin position="186"/>
        <end position="208"/>
    </location>
</feature>
<name>A0A838AD15_9PSEU</name>
<feature type="transmembrane region" description="Helical" evidence="2">
    <location>
        <begin position="105"/>
        <end position="124"/>
    </location>
</feature>
<feature type="transmembrane region" description="Helical" evidence="2">
    <location>
        <begin position="40"/>
        <end position="60"/>
    </location>
</feature>
<dbReference type="RefSeq" id="WP_180893996.1">
    <property type="nucleotide sequence ID" value="NZ_JACCKD010000006.1"/>
</dbReference>
<gene>
    <name evidence="3" type="ORF">H0B56_16560</name>
</gene>
<protein>
    <submittedName>
        <fullName evidence="3">Uncharacterized protein</fullName>
    </submittedName>
</protein>
<accession>A0A838AD15</accession>
<organism evidence="3 4">
    <name type="scientific">Haloechinothrix aidingensis</name>
    <dbReference type="NCBI Taxonomy" id="2752311"/>
    <lineage>
        <taxon>Bacteria</taxon>
        <taxon>Bacillati</taxon>
        <taxon>Actinomycetota</taxon>
        <taxon>Actinomycetes</taxon>
        <taxon>Pseudonocardiales</taxon>
        <taxon>Pseudonocardiaceae</taxon>
        <taxon>Haloechinothrix</taxon>
    </lineage>
</organism>
<reference evidence="3 4" key="1">
    <citation type="submission" date="2020-07" db="EMBL/GenBank/DDBJ databases">
        <title>Genome of Haloechinothrix sp.</title>
        <authorList>
            <person name="Tang S.-K."/>
            <person name="Yang L."/>
            <person name="Zhu W.-Y."/>
        </authorList>
    </citation>
    <scope>NUCLEOTIDE SEQUENCE [LARGE SCALE GENOMIC DNA]</scope>
    <source>
        <strain evidence="3 4">YIM 98757</strain>
    </source>
</reference>
<feature type="transmembrane region" description="Helical" evidence="2">
    <location>
        <begin position="6"/>
        <end position="28"/>
    </location>
</feature>
<comment type="caution">
    <text evidence="3">The sequence shown here is derived from an EMBL/GenBank/DDBJ whole genome shotgun (WGS) entry which is preliminary data.</text>
</comment>
<keyword evidence="2" id="KW-0812">Transmembrane</keyword>
<evidence type="ECO:0000313" key="4">
    <source>
        <dbReference type="Proteomes" id="UP000582974"/>
    </source>
</evidence>
<feature type="transmembrane region" description="Helical" evidence="2">
    <location>
        <begin position="152"/>
        <end position="174"/>
    </location>
</feature>
<evidence type="ECO:0000256" key="1">
    <source>
        <dbReference type="SAM" id="MobiDB-lite"/>
    </source>
</evidence>
<keyword evidence="4" id="KW-1185">Reference proteome</keyword>
<feature type="region of interest" description="Disordered" evidence="1">
    <location>
        <begin position="219"/>
        <end position="238"/>
    </location>
</feature>
<dbReference type="AlphaFoldDB" id="A0A838AD15"/>
<feature type="compositionally biased region" description="Basic residues" evidence="1">
    <location>
        <begin position="229"/>
        <end position="238"/>
    </location>
</feature>
<proteinExistence type="predicted"/>